<dbReference type="AlphaFoldDB" id="A0A1Y0EQX7"/>
<keyword evidence="3" id="KW-1133">Transmembrane helix</keyword>
<reference evidence="5 6" key="1">
    <citation type="submission" date="2017-05" db="EMBL/GenBank/DDBJ databases">
        <authorList>
            <person name="Song R."/>
            <person name="Chenine A.L."/>
            <person name="Ruprecht R.M."/>
        </authorList>
    </citation>
    <scope>NUCLEOTIDE SEQUENCE [LARGE SCALE GENOMIC DNA]</scope>
    <source>
        <strain evidence="5 6">DSM 26136</strain>
    </source>
</reference>
<evidence type="ECO:0000313" key="5">
    <source>
        <dbReference type="EMBL" id="ARU06064.1"/>
    </source>
</evidence>
<dbReference type="Proteomes" id="UP000196138">
    <property type="component" value="Chromosome"/>
</dbReference>
<feature type="region of interest" description="Disordered" evidence="2">
    <location>
        <begin position="1"/>
        <end position="53"/>
    </location>
</feature>
<feature type="domain" description="CusB-like beta-barrel" evidence="4">
    <location>
        <begin position="313"/>
        <end position="356"/>
    </location>
</feature>
<dbReference type="Gene3D" id="2.40.30.170">
    <property type="match status" value="1"/>
</dbReference>
<keyword evidence="3" id="KW-0472">Membrane</keyword>
<feature type="coiled-coil region" evidence="1">
    <location>
        <begin position="154"/>
        <end position="212"/>
    </location>
</feature>
<dbReference type="SUPFAM" id="SSF111369">
    <property type="entry name" value="HlyD-like secretion proteins"/>
    <property type="match status" value="2"/>
</dbReference>
<keyword evidence="1" id="KW-0175">Coiled coil</keyword>
<name>A0A1Y0EQX7_9BURK</name>
<feature type="compositionally biased region" description="Polar residues" evidence="2">
    <location>
        <begin position="1"/>
        <end position="11"/>
    </location>
</feature>
<dbReference type="KEGG" id="cser:CCO03_16575"/>
<dbReference type="EMBL" id="CP021455">
    <property type="protein sequence ID" value="ARU06064.1"/>
    <property type="molecule type" value="Genomic_DNA"/>
</dbReference>
<keyword evidence="6" id="KW-1185">Reference proteome</keyword>
<dbReference type="Pfam" id="PF25954">
    <property type="entry name" value="Beta-barrel_RND_2"/>
    <property type="match status" value="1"/>
</dbReference>
<evidence type="ECO:0000256" key="2">
    <source>
        <dbReference type="SAM" id="MobiDB-lite"/>
    </source>
</evidence>
<dbReference type="PANTHER" id="PTHR30386:SF24">
    <property type="entry name" value="MULTIDRUG RESISTANCE EFFLUX PUMP"/>
    <property type="match status" value="1"/>
</dbReference>
<feature type="region of interest" description="Disordered" evidence="2">
    <location>
        <begin position="408"/>
        <end position="473"/>
    </location>
</feature>
<dbReference type="InterPro" id="IPR050739">
    <property type="entry name" value="MFP"/>
</dbReference>
<feature type="transmembrane region" description="Helical" evidence="3">
    <location>
        <begin position="74"/>
        <end position="96"/>
    </location>
</feature>
<dbReference type="PANTHER" id="PTHR30386">
    <property type="entry name" value="MEMBRANE FUSION SUBUNIT OF EMRAB-TOLC MULTIDRUG EFFLUX PUMP"/>
    <property type="match status" value="1"/>
</dbReference>
<dbReference type="OrthoDB" id="9811754at2"/>
<dbReference type="InterPro" id="IPR058792">
    <property type="entry name" value="Beta-barrel_RND_2"/>
</dbReference>
<feature type="compositionally biased region" description="Low complexity" evidence="2">
    <location>
        <begin position="424"/>
        <end position="473"/>
    </location>
</feature>
<protein>
    <recommendedName>
        <fullName evidence="4">CusB-like beta-barrel domain-containing protein</fullName>
    </recommendedName>
</protein>
<accession>A0A1Y0EQX7</accession>
<dbReference type="Gene3D" id="1.10.287.470">
    <property type="entry name" value="Helix hairpin bin"/>
    <property type="match status" value="1"/>
</dbReference>
<proteinExistence type="predicted"/>
<gene>
    <name evidence="5" type="ORF">CCO03_16575</name>
</gene>
<evidence type="ECO:0000256" key="3">
    <source>
        <dbReference type="SAM" id="Phobius"/>
    </source>
</evidence>
<sequence>MVTTPGSNPNSDEGDTAEHLRQRLELASEATDGYDDRPPVAAASGTPAPPAAPAAAAAPAMAPLSKTIQPSAKAVALMLLVGLAGIVLVLRAWSLWPFASALQTTDNAYVRGQVTQLAPQVNGHVAEVLVQDYQPVLAGQALLRIDDRIYRQRVDQADAQIAAAQADLANADQTQAQAEAALMASRASLVSLQAEQQRSTAEQARVDELSAKGSVSLNERDKVRVATRSAQANVLKGQADIRVGEERIKSVRVSREGLKAKLQAAQAQQELAQIDLDNTVIRAPRDGQLGEVGVKAGQYVAVGTQLMALVPDQVWVVANFKETQVAHMRAGQPATVRVDALGGAKLQAVVERFAPATGSEFSVLRPDNATGNFTKVVQRLPVRLRLLPDQPLAQRLAPGLSVEVTVDTREPGDAAVPGTASDAPSGMPSGTPSGGQSRTPPAAASARANTAITSASVAASASQPAAPAAEGGR</sequence>
<evidence type="ECO:0000313" key="6">
    <source>
        <dbReference type="Proteomes" id="UP000196138"/>
    </source>
</evidence>
<organism evidence="5 6">
    <name type="scientific">Comamonas serinivorans</name>
    <dbReference type="NCBI Taxonomy" id="1082851"/>
    <lineage>
        <taxon>Bacteria</taxon>
        <taxon>Pseudomonadati</taxon>
        <taxon>Pseudomonadota</taxon>
        <taxon>Betaproteobacteria</taxon>
        <taxon>Burkholderiales</taxon>
        <taxon>Comamonadaceae</taxon>
        <taxon>Comamonas</taxon>
    </lineage>
</organism>
<feature type="coiled-coil region" evidence="1">
    <location>
        <begin position="248"/>
        <end position="275"/>
    </location>
</feature>
<evidence type="ECO:0000256" key="1">
    <source>
        <dbReference type="SAM" id="Coils"/>
    </source>
</evidence>
<feature type="compositionally biased region" description="Basic and acidic residues" evidence="2">
    <location>
        <begin position="16"/>
        <end position="26"/>
    </location>
</feature>
<keyword evidence="3" id="KW-0812">Transmembrane</keyword>
<evidence type="ECO:0000259" key="4">
    <source>
        <dbReference type="Pfam" id="PF25954"/>
    </source>
</evidence>
<dbReference type="Gene3D" id="2.40.50.100">
    <property type="match status" value="1"/>
</dbReference>